<dbReference type="NCBIfam" id="TIGR01459">
    <property type="entry name" value="HAD-SF-IIA-hyp4"/>
    <property type="match status" value="1"/>
</dbReference>
<keyword evidence="2" id="KW-1185">Reference proteome</keyword>
<evidence type="ECO:0000313" key="2">
    <source>
        <dbReference type="Proteomes" id="UP001295423"/>
    </source>
</evidence>
<dbReference type="InterPro" id="IPR006357">
    <property type="entry name" value="HAD-SF_hydro_IIA"/>
</dbReference>
<evidence type="ECO:0000313" key="1">
    <source>
        <dbReference type="EMBL" id="CAJ1936437.1"/>
    </source>
</evidence>
<dbReference type="InterPro" id="IPR036412">
    <property type="entry name" value="HAD-like_sf"/>
</dbReference>
<dbReference type="PANTHER" id="PTHR19288:SF90">
    <property type="entry name" value="OS08G0542600 PROTEIN"/>
    <property type="match status" value="1"/>
</dbReference>
<sequence length="363" mass="39447">MRLSKILTSSSLGSIIMASASNTKGVSALAASSASSASLSSSASAYTIKQSISELAPHYDAFILDQYGVLHNGETALEGAVECVEELYKLNKKMIILSNTSGPAVSALAKLPKYGFDPKHFLGAVTSGEECSRYILEHYGSSSETKKVLWFTWDGVRTHVPPPTDFLNKCGNIEVADSVEEADFVLAHGSHVWQKRNNEQLALENFLETGSLETIDPILEQCLTNKLPMVCANPDFVVRMPDKSMAYMPGNIAKRYADIGGQCQSFGKPHPEHFLACLDQLNAASNNSEMSKSMMRTVHVGDSLHHDIAGANAANVDSILITSGIHCNELKTEFGVLPGEKILEDLIQTEQHVPTHVLSVFRY</sequence>
<dbReference type="SUPFAM" id="SSF56784">
    <property type="entry name" value="HAD-like"/>
    <property type="match status" value="1"/>
</dbReference>
<accession>A0AAD2CJI1</accession>
<dbReference type="PANTHER" id="PTHR19288">
    <property type="entry name" value="4-NITROPHENYLPHOSPHATASE-RELATED"/>
    <property type="match status" value="1"/>
</dbReference>
<proteinExistence type="predicted"/>
<dbReference type="AlphaFoldDB" id="A0AAD2CJI1"/>
<dbReference type="EMBL" id="CAKOGP040000557">
    <property type="protein sequence ID" value="CAJ1936437.1"/>
    <property type="molecule type" value="Genomic_DNA"/>
</dbReference>
<reference evidence="1" key="1">
    <citation type="submission" date="2023-08" db="EMBL/GenBank/DDBJ databases">
        <authorList>
            <person name="Audoor S."/>
            <person name="Bilcke G."/>
        </authorList>
    </citation>
    <scope>NUCLEOTIDE SEQUENCE</scope>
</reference>
<dbReference type="InterPro" id="IPR023214">
    <property type="entry name" value="HAD_sf"/>
</dbReference>
<comment type="caution">
    <text evidence="1">The sequence shown here is derived from an EMBL/GenBank/DDBJ whole genome shotgun (WGS) entry which is preliminary data.</text>
</comment>
<dbReference type="InterPro" id="IPR006356">
    <property type="entry name" value="HAD-SF_hydro_IIA_hyp3"/>
</dbReference>
<name>A0AAD2CJI1_9STRA</name>
<gene>
    <name evidence="1" type="ORF">CYCCA115_LOCUS5191</name>
</gene>
<dbReference type="GO" id="GO:0005737">
    <property type="term" value="C:cytoplasm"/>
    <property type="evidence" value="ECO:0007669"/>
    <property type="project" value="TreeGrafter"/>
</dbReference>
<dbReference type="Proteomes" id="UP001295423">
    <property type="component" value="Unassembled WGS sequence"/>
</dbReference>
<dbReference type="Pfam" id="PF13344">
    <property type="entry name" value="Hydrolase_6"/>
    <property type="match status" value="1"/>
</dbReference>
<organism evidence="1 2">
    <name type="scientific">Cylindrotheca closterium</name>
    <dbReference type="NCBI Taxonomy" id="2856"/>
    <lineage>
        <taxon>Eukaryota</taxon>
        <taxon>Sar</taxon>
        <taxon>Stramenopiles</taxon>
        <taxon>Ochrophyta</taxon>
        <taxon>Bacillariophyta</taxon>
        <taxon>Bacillariophyceae</taxon>
        <taxon>Bacillariophycidae</taxon>
        <taxon>Bacillariales</taxon>
        <taxon>Bacillariaceae</taxon>
        <taxon>Cylindrotheca</taxon>
    </lineage>
</organism>
<dbReference type="GO" id="GO:0016791">
    <property type="term" value="F:phosphatase activity"/>
    <property type="evidence" value="ECO:0007669"/>
    <property type="project" value="TreeGrafter"/>
</dbReference>
<dbReference type="Gene3D" id="3.40.50.1000">
    <property type="entry name" value="HAD superfamily/HAD-like"/>
    <property type="match status" value="2"/>
</dbReference>
<dbReference type="Pfam" id="PF13242">
    <property type="entry name" value="Hydrolase_like"/>
    <property type="match status" value="1"/>
</dbReference>
<protein>
    <submittedName>
        <fullName evidence="1">Uncharacterized protein</fullName>
    </submittedName>
</protein>